<dbReference type="InterPro" id="IPR029063">
    <property type="entry name" value="SAM-dependent_MTases_sf"/>
</dbReference>
<dbReference type="Pfam" id="PF24675">
    <property type="entry name" value="NpmA"/>
    <property type="match status" value="1"/>
</dbReference>
<evidence type="ECO:0000313" key="1">
    <source>
        <dbReference type="EMBL" id="KKS22448.1"/>
    </source>
</evidence>
<name>A0A0G1AAX0_UNCKA</name>
<dbReference type="Gene3D" id="3.40.50.150">
    <property type="entry name" value="Vaccinia Virus protein VP39"/>
    <property type="match status" value="1"/>
</dbReference>
<dbReference type="InterPro" id="IPR056262">
    <property type="entry name" value="NpmA"/>
</dbReference>
<dbReference type="GO" id="GO:0032259">
    <property type="term" value="P:methylation"/>
    <property type="evidence" value="ECO:0007669"/>
    <property type="project" value="UniProtKB-KW"/>
</dbReference>
<protein>
    <submittedName>
        <fullName evidence="1">16S rRNA (Adenine(1408)-N(1))-methyltransferase</fullName>
    </submittedName>
</protein>
<dbReference type="CDD" id="cd02440">
    <property type="entry name" value="AdoMet_MTases"/>
    <property type="match status" value="1"/>
</dbReference>
<dbReference type="AlphaFoldDB" id="A0A0G1AAX0"/>
<keyword evidence="1" id="KW-0489">Methyltransferase</keyword>
<accession>A0A0G1AAX0</accession>
<dbReference type="Proteomes" id="UP000034920">
    <property type="component" value="Unassembled WGS sequence"/>
</dbReference>
<keyword evidence="1" id="KW-0808">Transferase</keyword>
<comment type="caution">
    <text evidence="1">The sequence shown here is derived from an EMBL/GenBank/DDBJ whole genome shotgun (WGS) entry which is preliminary data.</text>
</comment>
<sequence length="258" mass="29932">VMPFARTNSRSAWKFDASNNRPVARPGIYLNPNVLRYPRVLSYHWLMIIVKGNKTEELSRGKLEELLNNYERVVLDLGTGDGRFVYEHALREHPTFFIGVDPSQKQLEVYSKKAVRKKMENLIYVVGSIEVLPQELFKIADLLYIVFPWGTLLKSTVDPDEKTFYILSNILKPQGTLEIIFGYTSEAEPSETVRLELPEISEELISGSVVPKFENAGFKMEKLERLEKLQLKDIRSTWGKRLSFGQDRVIYRILFKRE</sequence>
<dbReference type="STRING" id="1619103.UU80_C0007G0032"/>
<reference evidence="1 2" key="1">
    <citation type="journal article" date="2015" name="Nature">
        <title>rRNA introns, odd ribosomes, and small enigmatic genomes across a large radiation of phyla.</title>
        <authorList>
            <person name="Brown C.T."/>
            <person name="Hug L.A."/>
            <person name="Thomas B.C."/>
            <person name="Sharon I."/>
            <person name="Castelle C.J."/>
            <person name="Singh A."/>
            <person name="Wilkins M.J."/>
            <person name="Williams K.H."/>
            <person name="Banfield J.F."/>
        </authorList>
    </citation>
    <scope>NUCLEOTIDE SEQUENCE [LARGE SCALE GENOMIC DNA]</scope>
</reference>
<evidence type="ECO:0000313" key="2">
    <source>
        <dbReference type="Proteomes" id="UP000034920"/>
    </source>
</evidence>
<proteinExistence type="predicted"/>
<dbReference type="GO" id="GO:0008168">
    <property type="term" value="F:methyltransferase activity"/>
    <property type="evidence" value="ECO:0007669"/>
    <property type="project" value="UniProtKB-KW"/>
</dbReference>
<dbReference type="EMBL" id="LCCA01000007">
    <property type="protein sequence ID" value="KKS22448.1"/>
    <property type="molecule type" value="Genomic_DNA"/>
</dbReference>
<dbReference type="SUPFAM" id="SSF53335">
    <property type="entry name" value="S-adenosyl-L-methionine-dependent methyltransferases"/>
    <property type="match status" value="1"/>
</dbReference>
<gene>
    <name evidence="1" type="ORF">UU80_C0007G0032</name>
</gene>
<feature type="non-terminal residue" evidence="1">
    <location>
        <position position="1"/>
    </location>
</feature>
<organism evidence="1 2">
    <name type="scientific">candidate division WWE3 bacterium GW2011_GWA1_41_8</name>
    <dbReference type="NCBI Taxonomy" id="1619103"/>
    <lineage>
        <taxon>Bacteria</taxon>
        <taxon>Katanobacteria</taxon>
    </lineage>
</organism>